<name>A0A345SX94_9ACTN</name>
<dbReference type="Proteomes" id="UP000249340">
    <property type="component" value="Chromosome"/>
</dbReference>
<evidence type="ECO:0000259" key="1">
    <source>
        <dbReference type="SMART" id="SM00507"/>
    </source>
</evidence>
<evidence type="ECO:0000313" key="2">
    <source>
        <dbReference type="EMBL" id="AXI78349.1"/>
    </source>
</evidence>
<dbReference type="RefSeq" id="WP_111492947.1">
    <property type="nucleotide sequence ID" value="NZ_CP031264.1"/>
</dbReference>
<organism evidence="2 3">
    <name type="scientific">Peterkaempfera bronchialis</name>
    <dbReference type="NCBI Taxonomy" id="2126346"/>
    <lineage>
        <taxon>Bacteria</taxon>
        <taxon>Bacillati</taxon>
        <taxon>Actinomycetota</taxon>
        <taxon>Actinomycetes</taxon>
        <taxon>Kitasatosporales</taxon>
        <taxon>Streptomycetaceae</taxon>
        <taxon>Peterkaempfera</taxon>
    </lineage>
</organism>
<dbReference type="GO" id="GO:0004519">
    <property type="term" value="F:endonuclease activity"/>
    <property type="evidence" value="ECO:0007669"/>
    <property type="project" value="UniProtKB-KW"/>
</dbReference>
<dbReference type="Gene3D" id="1.10.30.50">
    <property type="match status" value="1"/>
</dbReference>
<sequence>MGNPAWVWDELLLACAVVVQNDWRELRENDPRVHELSAVLRALPFHGHEARSDAFRGPGSVSRKSTDIATAHPTYAGKTTRGGRTTRLVVDAFIADPTRMVTAAETIRHIVSAGIFVGAAEEEADLDDWTAPEGRLLARLHRTRERNPALRRRKIASVRRASLPLSCEVCAFDFADFYGSLGEGYIEVHHTVPLHISGDTDTSLSDLALLCSNCHRMCHRSHESGARWRSPESLRTLVASRPRLLGP</sequence>
<feature type="domain" description="HNH nuclease" evidence="1">
    <location>
        <begin position="152"/>
        <end position="216"/>
    </location>
</feature>
<dbReference type="AlphaFoldDB" id="A0A345SX94"/>
<dbReference type="EMBL" id="CP031264">
    <property type="protein sequence ID" value="AXI78349.1"/>
    <property type="molecule type" value="Genomic_DNA"/>
</dbReference>
<evidence type="ECO:0000313" key="3">
    <source>
        <dbReference type="Proteomes" id="UP000249340"/>
    </source>
</evidence>
<protein>
    <submittedName>
        <fullName evidence="2">HNH endonuclease</fullName>
    </submittedName>
</protein>
<dbReference type="GO" id="GO:0008270">
    <property type="term" value="F:zinc ion binding"/>
    <property type="evidence" value="ECO:0007669"/>
    <property type="project" value="InterPro"/>
</dbReference>
<dbReference type="OrthoDB" id="9802640at2"/>
<dbReference type="GO" id="GO:0003676">
    <property type="term" value="F:nucleic acid binding"/>
    <property type="evidence" value="ECO:0007669"/>
    <property type="project" value="InterPro"/>
</dbReference>
<gene>
    <name evidence="2" type="ORF">C7M71_013795</name>
</gene>
<keyword evidence="2" id="KW-0540">Nuclease</keyword>
<dbReference type="InterPro" id="IPR003615">
    <property type="entry name" value="HNH_nuc"/>
</dbReference>
<keyword evidence="3" id="KW-1185">Reference proteome</keyword>
<proteinExistence type="predicted"/>
<dbReference type="CDD" id="cd00085">
    <property type="entry name" value="HNHc"/>
    <property type="match status" value="1"/>
</dbReference>
<keyword evidence="2" id="KW-0378">Hydrolase</keyword>
<keyword evidence="2" id="KW-0255">Endonuclease</keyword>
<accession>A0A345SX94</accession>
<dbReference type="SMART" id="SM00507">
    <property type="entry name" value="HNHc"/>
    <property type="match status" value="1"/>
</dbReference>
<dbReference type="InterPro" id="IPR002711">
    <property type="entry name" value="HNH"/>
</dbReference>
<dbReference type="KEGG" id="stri:C7M71_013795"/>
<reference evidence="3" key="1">
    <citation type="submission" date="2018-07" db="EMBL/GenBank/DDBJ databases">
        <title>Streptacidiphilus bronchialis DSM 106435 chromosome.</title>
        <authorList>
            <person name="Batra D."/>
            <person name="Gulvik C.A."/>
        </authorList>
    </citation>
    <scope>NUCLEOTIDE SEQUENCE [LARGE SCALE GENOMIC DNA]</scope>
    <source>
        <strain evidence="3">DSM 106435</strain>
    </source>
</reference>
<dbReference type="Pfam" id="PF01844">
    <property type="entry name" value="HNH"/>
    <property type="match status" value="1"/>
</dbReference>